<keyword evidence="9 13" id="KW-1015">Disulfide bond</keyword>
<evidence type="ECO:0000256" key="13">
    <source>
        <dbReference type="PIRSR" id="PIRSR605792-51"/>
    </source>
</evidence>
<dbReference type="CDD" id="cd02982">
    <property type="entry name" value="PDI_b'_family"/>
    <property type="match status" value="1"/>
</dbReference>
<keyword evidence="7" id="KW-0677">Repeat</keyword>
<evidence type="ECO:0000256" key="7">
    <source>
        <dbReference type="ARBA" id="ARBA00022737"/>
    </source>
</evidence>
<dbReference type="Pfam" id="PF13848">
    <property type="entry name" value="Thioredoxin_6"/>
    <property type="match status" value="1"/>
</dbReference>
<accession>A0A067M2D0</accession>
<dbReference type="GO" id="GO:0005788">
    <property type="term" value="C:endoplasmic reticulum lumen"/>
    <property type="evidence" value="ECO:0007669"/>
    <property type="project" value="UniProtKB-SubCell"/>
</dbReference>
<dbReference type="FunFam" id="3.40.30.10:FF:000027">
    <property type="entry name" value="protein disulfide-isomerase A2"/>
    <property type="match status" value="1"/>
</dbReference>
<evidence type="ECO:0000256" key="11">
    <source>
        <dbReference type="ARBA" id="ARBA00023284"/>
    </source>
</evidence>
<evidence type="ECO:0000256" key="6">
    <source>
        <dbReference type="ARBA" id="ARBA00022729"/>
    </source>
</evidence>
<comment type="catalytic activity">
    <reaction evidence="1 15">
        <text>Catalyzes the rearrangement of -S-S- bonds in proteins.</text>
        <dbReference type="EC" id="5.3.4.1"/>
    </reaction>
</comment>
<feature type="compositionally biased region" description="Low complexity" evidence="16">
    <location>
        <begin position="477"/>
        <end position="490"/>
    </location>
</feature>
<dbReference type="InterPro" id="IPR017937">
    <property type="entry name" value="Thioredoxin_CS"/>
</dbReference>
<dbReference type="PROSITE" id="PS00194">
    <property type="entry name" value="THIOREDOXIN_1"/>
    <property type="match status" value="2"/>
</dbReference>
<feature type="disulfide bond" description="Redox-active" evidence="13">
    <location>
        <begin position="388"/>
        <end position="391"/>
    </location>
</feature>
<dbReference type="InterPro" id="IPR005788">
    <property type="entry name" value="PDI_thioredoxin-like_dom"/>
</dbReference>
<dbReference type="InterPro" id="IPR005792">
    <property type="entry name" value="Prot_disulphide_isomerase"/>
</dbReference>
<keyword evidence="19" id="KW-1185">Reference proteome</keyword>
<evidence type="ECO:0000259" key="17">
    <source>
        <dbReference type="PROSITE" id="PS51352"/>
    </source>
</evidence>
<organism evidence="18 19">
    <name type="scientific">Botryobasidium botryosum (strain FD-172 SS1)</name>
    <dbReference type="NCBI Taxonomy" id="930990"/>
    <lineage>
        <taxon>Eukaryota</taxon>
        <taxon>Fungi</taxon>
        <taxon>Dikarya</taxon>
        <taxon>Basidiomycota</taxon>
        <taxon>Agaricomycotina</taxon>
        <taxon>Agaricomycetes</taxon>
        <taxon>Cantharellales</taxon>
        <taxon>Botryobasidiaceae</taxon>
        <taxon>Botryobasidium</taxon>
    </lineage>
</organism>
<dbReference type="GO" id="GO:0034976">
    <property type="term" value="P:response to endoplasmic reticulum stress"/>
    <property type="evidence" value="ECO:0007669"/>
    <property type="project" value="TreeGrafter"/>
</dbReference>
<dbReference type="NCBIfam" id="TIGR01126">
    <property type="entry name" value="pdi_dom"/>
    <property type="match status" value="2"/>
</dbReference>
<protein>
    <recommendedName>
        <fullName evidence="12 15">Protein disulfide-isomerase</fullName>
        <ecNumber evidence="5 15">5.3.4.1</ecNumber>
    </recommendedName>
</protein>
<evidence type="ECO:0000256" key="14">
    <source>
        <dbReference type="RuleBase" id="RU004208"/>
    </source>
</evidence>
<name>A0A067M2D0_BOTB1</name>
<dbReference type="HOGENOM" id="CLU_025879_5_0_1"/>
<dbReference type="SUPFAM" id="SSF52833">
    <property type="entry name" value="Thioredoxin-like"/>
    <property type="match status" value="4"/>
</dbReference>
<dbReference type="CDD" id="cd02961">
    <property type="entry name" value="PDI_a_family"/>
    <property type="match status" value="1"/>
</dbReference>
<reference evidence="19" key="1">
    <citation type="journal article" date="2014" name="Proc. Natl. Acad. Sci. U.S.A.">
        <title>Extensive sampling of basidiomycete genomes demonstrates inadequacy of the white-rot/brown-rot paradigm for wood decay fungi.</title>
        <authorList>
            <person name="Riley R."/>
            <person name="Salamov A.A."/>
            <person name="Brown D.W."/>
            <person name="Nagy L.G."/>
            <person name="Floudas D."/>
            <person name="Held B.W."/>
            <person name="Levasseur A."/>
            <person name="Lombard V."/>
            <person name="Morin E."/>
            <person name="Otillar R."/>
            <person name="Lindquist E.A."/>
            <person name="Sun H."/>
            <person name="LaButti K.M."/>
            <person name="Schmutz J."/>
            <person name="Jabbour D."/>
            <person name="Luo H."/>
            <person name="Baker S.E."/>
            <person name="Pisabarro A.G."/>
            <person name="Walton J.D."/>
            <person name="Blanchette R.A."/>
            <person name="Henrissat B."/>
            <person name="Martin F."/>
            <person name="Cullen D."/>
            <person name="Hibbett D.S."/>
            <person name="Grigoriev I.V."/>
        </authorList>
    </citation>
    <scope>NUCLEOTIDE SEQUENCE [LARGE SCALE GENOMIC DNA]</scope>
    <source>
        <strain evidence="19">FD-172 SS1</strain>
    </source>
</reference>
<evidence type="ECO:0000256" key="16">
    <source>
        <dbReference type="SAM" id="MobiDB-lite"/>
    </source>
</evidence>
<feature type="signal peptide" evidence="15">
    <location>
        <begin position="1"/>
        <end position="23"/>
    </location>
</feature>
<dbReference type="InParanoid" id="A0A067M2D0"/>
<evidence type="ECO:0000256" key="15">
    <source>
        <dbReference type="RuleBase" id="RU361130"/>
    </source>
</evidence>
<feature type="chain" id="PRO_5005103531" description="Protein disulfide-isomerase" evidence="15">
    <location>
        <begin position="24"/>
        <end position="500"/>
    </location>
</feature>
<evidence type="ECO:0000313" key="19">
    <source>
        <dbReference type="Proteomes" id="UP000027195"/>
    </source>
</evidence>
<dbReference type="FunFam" id="3.40.30.10:FF:000139">
    <property type="entry name" value="Protein disulfide-isomerase"/>
    <property type="match status" value="1"/>
</dbReference>
<dbReference type="EMBL" id="KL198085">
    <property type="protein sequence ID" value="KDQ08835.1"/>
    <property type="molecule type" value="Genomic_DNA"/>
</dbReference>
<dbReference type="FunFam" id="3.40.30.10:FF:000185">
    <property type="entry name" value="Protein disulfide-isomerase"/>
    <property type="match status" value="1"/>
</dbReference>
<dbReference type="CDD" id="cd02995">
    <property type="entry name" value="PDI_a_PDI_a'_C"/>
    <property type="match status" value="1"/>
</dbReference>
<evidence type="ECO:0000313" key="18">
    <source>
        <dbReference type="EMBL" id="KDQ08835.1"/>
    </source>
</evidence>
<dbReference type="PANTHER" id="PTHR18929">
    <property type="entry name" value="PROTEIN DISULFIDE ISOMERASE"/>
    <property type="match status" value="1"/>
</dbReference>
<dbReference type="Pfam" id="PF00085">
    <property type="entry name" value="Thioredoxin"/>
    <property type="match status" value="2"/>
</dbReference>
<evidence type="ECO:0000256" key="10">
    <source>
        <dbReference type="ARBA" id="ARBA00023235"/>
    </source>
</evidence>
<dbReference type="EC" id="5.3.4.1" evidence="5 15"/>
<evidence type="ECO:0000256" key="4">
    <source>
        <dbReference type="ARBA" id="ARBA00006347"/>
    </source>
</evidence>
<evidence type="ECO:0000256" key="8">
    <source>
        <dbReference type="ARBA" id="ARBA00022824"/>
    </source>
</evidence>
<dbReference type="Gene3D" id="3.40.30.10">
    <property type="entry name" value="Glutaredoxin"/>
    <property type="match status" value="4"/>
</dbReference>
<feature type="domain" description="Thioredoxin" evidence="17">
    <location>
        <begin position="346"/>
        <end position="469"/>
    </location>
</feature>
<dbReference type="InterPro" id="IPR013766">
    <property type="entry name" value="Thioredoxin_domain"/>
</dbReference>
<feature type="region of interest" description="Disordered" evidence="16">
    <location>
        <begin position="477"/>
        <end position="500"/>
    </location>
</feature>
<dbReference type="AlphaFoldDB" id="A0A067M2D0"/>
<keyword evidence="6 15" id="KW-0732">Signal</keyword>
<dbReference type="CDD" id="cd02981">
    <property type="entry name" value="PDI_b_family"/>
    <property type="match status" value="1"/>
</dbReference>
<dbReference type="PRINTS" id="PR00421">
    <property type="entry name" value="THIOREDOXIN"/>
</dbReference>
<comment type="function">
    <text evidence="2">Participates in the folding of proteins containing disulfide bonds, may be involved in glycosylation, prolyl hydroxylation and triglyceride transfer.</text>
</comment>
<dbReference type="PROSITE" id="PS51352">
    <property type="entry name" value="THIOREDOXIN_2"/>
    <property type="match status" value="2"/>
</dbReference>
<dbReference type="FunFam" id="3.40.30.10:FF:000017">
    <property type="entry name" value="Protein disulfide-isomerase A4"/>
    <property type="match status" value="1"/>
</dbReference>
<feature type="domain" description="Thioredoxin" evidence="17">
    <location>
        <begin position="11"/>
        <end position="130"/>
    </location>
</feature>
<dbReference type="Proteomes" id="UP000027195">
    <property type="component" value="Unassembled WGS sequence"/>
</dbReference>
<dbReference type="OrthoDB" id="427280at2759"/>
<evidence type="ECO:0000256" key="2">
    <source>
        <dbReference type="ARBA" id="ARBA00002692"/>
    </source>
</evidence>
<evidence type="ECO:0000256" key="9">
    <source>
        <dbReference type="ARBA" id="ARBA00023157"/>
    </source>
</evidence>
<evidence type="ECO:0000256" key="12">
    <source>
        <dbReference type="ARBA" id="ARBA00039846"/>
    </source>
</evidence>
<keyword evidence="11 13" id="KW-0676">Redox-active center</keyword>
<dbReference type="PANTHER" id="PTHR18929:SF132">
    <property type="entry name" value="PROTEIN DISULFIDE-ISOMERASE A3"/>
    <property type="match status" value="1"/>
</dbReference>
<keyword evidence="8" id="KW-0256">Endoplasmic reticulum</keyword>
<evidence type="ECO:0000256" key="5">
    <source>
        <dbReference type="ARBA" id="ARBA00012723"/>
    </source>
</evidence>
<dbReference type="GO" id="GO:0006457">
    <property type="term" value="P:protein folding"/>
    <property type="evidence" value="ECO:0007669"/>
    <property type="project" value="TreeGrafter"/>
</dbReference>
<evidence type="ECO:0000256" key="1">
    <source>
        <dbReference type="ARBA" id="ARBA00001182"/>
    </source>
</evidence>
<comment type="similarity">
    <text evidence="4 14">Belongs to the protein disulfide isomerase family.</text>
</comment>
<dbReference type="STRING" id="930990.A0A067M2D0"/>
<comment type="subcellular location">
    <subcellularLocation>
        <location evidence="3">Endoplasmic reticulum lumen</location>
    </subcellularLocation>
</comment>
<keyword evidence="10 15" id="KW-0413">Isomerase</keyword>
<gene>
    <name evidence="18" type="ORF">BOTBODRAFT_37526</name>
</gene>
<feature type="disulfide bond" description="Redox-active" evidence="13">
    <location>
        <begin position="53"/>
        <end position="56"/>
    </location>
</feature>
<dbReference type="GO" id="GO:0003756">
    <property type="term" value="F:protein disulfide isomerase activity"/>
    <property type="evidence" value="ECO:0007669"/>
    <property type="project" value="UniProtKB-EC"/>
</dbReference>
<evidence type="ECO:0000256" key="3">
    <source>
        <dbReference type="ARBA" id="ARBA00004319"/>
    </source>
</evidence>
<sequence length="500" mass="55284">MRQSVLLKSLLALGALAPWLASASDVIELNKDNFKTIVDAEDPMLVEFFAPWCGHCKALAPKYELAATTLKEQNIKLAKVDCTVEEDICKEHGIGGYPTLKVFRNGTPTDYNGPREEEGIVQYMVKQSLPAVSELTAATHEEFQKKDKVVVVAYLTSSTEAPAPVFSEIAEKHRDSYLFGQTTDKDAIKAAGVTPPAVVVYKQFDDGRSDFKGASFDELPAFIKENATPLIDQIGGDNYPTYAESGLPLAYLFVDPTDEAQRLKLVDSIKPIAAKYKGKVNFVWIDSIHYAGHAKNLNLVQEKWPSFAIQDIAASTKYPLDQTIDISPDTIEDFVSQFVGKKLEPSLKSEPIPEKQEEGTFVLVGKQFDEVIFDDSKDVFVEFYAPWCGHCKRLAPIWEELGQRYAGQKDKITIAKMDATENDLPLSAPFTISGFPTIKFKRAGTKDFIDFDGERTLESLIEFVEQKAANSLVSVAESTSTAEATPESTPVPAAEKHDEL</sequence>
<dbReference type="NCBIfam" id="TIGR01130">
    <property type="entry name" value="ER_PDI_fam"/>
    <property type="match status" value="1"/>
</dbReference>
<dbReference type="FunCoup" id="A0A067M2D0">
    <property type="interactions" value="236"/>
</dbReference>
<proteinExistence type="inferred from homology"/>
<dbReference type="InterPro" id="IPR036249">
    <property type="entry name" value="Thioredoxin-like_sf"/>
</dbReference>